<keyword evidence="1" id="KW-1133">Transmembrane helix</keyword>
<reference evidence="2" key="1">
    <citation type="submission" date="2021-06" db="EMBL/GenBank/DDBJ databases">
        <authorList>
            <person name="Criscuolo A."/>
        </authorList>
    </citation>
    <scope>NUCLEOTIDE SEQUENCE</scope>
    <source>
        <strain evidence="2">CIP111803</strain>
    </source>
</reference>
<proteinExistence type="predicted"/>
<keyword evidence="1" id="KW-0472">Membrane</keyword>
<feature type="transmembrane region" description="Helical" evidence="1">
    <location>
        <begin position="32"/>
        <end position="58"/>
    </location>
</feature>
<sequence>MQSTRAPSAIVTGVALIVLPLVALALKGVSTGWLMVIILFGPIIGLFLGYALQVVIAVQGFLVRRALFAGSADAKGAAVPGAAAASRRAALAAWTSLTGILLLGVFMPDGGDNYFGSTFQLWLGAYGPNADAVHAATDALNTAVAGIAALLWLGGFVWLAVEWFIGLRRRATRV</sequence>
<feature type="transmembrane region" description="Helical" evidence="1">
    <location>
        <begin position="89"/>
        <end position="107"/>
    </location>
</feature>
<dbReference type="Proteomes" id="UP000693892">
    <property type="component" value="Unassembled WGS sequence"/>
</dbReference>
<dbReference type="AlphaFoldDB" id="A0A916K0U9"/>
<keyword evidence="3" id="KW-1185">Reference proteome</keyword>
<name>A0A916K0U9_9MICO</name>
<protein>
    <submittedName>
        <fullName evidence="2">Uncharacterized protein</fullName>
    </submittedName>
</protein>
<feature type="transmembrane region" description="Helical" evidence="1">
    <location>
        <begin position="7"/>
        <end position="26"/>
    </location>
</feature>
<feature type="transmembrane region" description="Helical" evidence="1">
    <location>
        <begin position="143"/>
        <end position="165"/>
    </location>
</feature>
<evidence type="ECO:0000313" key="3">
    <source>
        <dbReference type="Proteomes" id="UP000693892"/>
    </source>
</evidence>
<comment type="caution">
    <text evidence="2">The sequence shown here is derived from an EMBL/GenBank/DDBJ whole genome shotgun (WGS) entry which is preliminary data.</text>
</comment>
<dbReference type="EMBL" id="CAJVAP010000035">
    <property type="protein sequence ID" value="CAG7620235.1"/>
    <property type="molecule type" value="Genomic_DNA"/>
</dbReference>
<evidence type="ECO:0000313" key="2">
    <source>
        <dbReference type="EMBL" id="CAG7620235.1"/>
    </source>
</evidence>
<accession>A0A916K0U9</accession>
<keyword evidence="1" id="KW-0812">Transmembrane</keyword>
<dbReference type="RefSeq" id="WP_218116279.1">
    <property type="nucleotide sequence ID" value="NZ_CAJVAP010000035.1"/>
</dbReference>
<evidence type="ECO:0000256" key="1">
    <source>
        <dbReference type="SAM" id="Phobius"/>
    </source>
</evidence>
<gene>
    <name evidence="2" type="ORF">LEUCIP111803_02352</name>
</gene>
<organism evidence="2 3">
    <name type="scientific">Leucobacter soli</name>
    <dbReference type="NCBI Taxonomy" id="2812850"/>
    <lineage>
        <taxon>Bacteria</taxon>
        <taxon>Bacillati</taxon>
        <taxon>Actinomycetota</taxon>
        <taxon>Actinomycetes</taxon>
        <taxon>Micrococcales</taxon>
        <taxon>Microbacteriaceae</taxon>
        <taxon>Leucobacter</taxon>
    </lineage>
</organism>